<evidence type="ECO:0000313" key="2">
    <source>
        <dbReference type="Proteomes" id="UP000712157"/>
    </source>
</evidence>
<dbReference type="Pfam" id="PF11175">
    <property type="entry name" value="DUF2961"/>
    <property type="match status" value="1"/>
</dbReference>
<protein>
    <submittedName>
        <fullName evidence="1">DUF2961 domain-containing protein</fullName>
    </submittedName>
</protein>
<accession>A0A949JXB5</accession>
<organism evidence="1 2">
    <name type="scientific">Diplocloster agilis</name>
    <dbReference type="NCBI Taxonomy" id="2850323"/>
    <lineage>
        <taxon>Bacteria</taxon>
        <taxon>Bacillati</taxon>
        <taxon>Bacillota</taxon>
        <taxon>Clostridia</taxon>
        <taxon>Lachnospirales</taxon>
        <taxon>Lachnospiraceae</taxon>
        <taxon>Diplocloster</taxon>
    </lineage>
</organism>
<dbReference type="Gene3D" id="2.60.120.1390">
    <property type="match status" value="1"/>
</dbReference>
<dbReference type="Proteomes" id="UP000712157">
    <property type="component" value="Unassembled WGS sequence"/>
</dbReference>
<evidence type="ECO:0000313" key="1">
    <source>
        <dbReference type="EMBL" id="MBU9735821.1"/>
    </source>
</evidence>
<comment type="caution">
    <text evidence="1">The sequence shown here is derived from an EMBL/GenBank/DDBJ whole genome shotgun (WGS) entry which is preliminary data.</text>
</comment>
<name>A0A949JXB5_9FIRM</name>
<reference evidence="1" key="1">
    <citation type="submission" date="2021-06" db="EMBL/GenBank/DDBJ databases">
        <title>Description of novel taxa of the family Lachnospiraceae.</title>
        <authorList>
            <person name="Chaplin A.V."/>
            <person name="Sokolova S.R."/>
            <person name="Pikina A.P."/>
            <person name="Korzhanova M."/>
            <person name="Belova V."/>
            <person name="Korostin D."/>
            <person name="Efimov B.A."/>
        </authorList>
    </citation>
    <scope>NUCLEOTIDE SEQUENCE</scope>
    <source>
        <strain evidence="1">ASD5720</strain>
    </source>
</reference>
<proteinExistence type="predicted"/>
<gene>
    <name evidence="1" type="ORF">KTH89_04680</name>
</gene>
<dbReference type="EMBL" id="JAHQCW010000005">
    <property type="protein sequence ID" value="MBU9735821.1"/>
    <property type="molecule type" value="Genomic_DNA"/>
</dbReference>
<sequence>MDDRSDMILLDDAVSYSISPENPTGEKGKGAMASEGFGAGPARELGKGWKIRPCELIKPGETLTIADIDGSGMIESMWFGGVVDKNFILRIYWDEMAKPGVECPLPDFFAYGWAETMDDQWMKGPFYTLNSSQVVVGPIRGMNCFWKMPFRRHCRMTVENRTERDYMCFYQINYIRTALPENIGYFHAQYRQSKPLRQGEVHTALSGVQGKGKYVGLAMSIGLNGDGRWWGEGEVKIYLDGDQEAPSICYTGTEDYFGGSFNFEVDGAYTTYSTPYLGMHYYRKPDGLYNIQPRFSMYRWHVQDAIRFQSDIRIEIQDLGWTRKDLYLARRDDIFTVCFWYQTLGNTCFPRLPDSRELRIVSE</sequence>
<dbReference type="InterPro" id="IPR021345">
    <property type="entry name" value="DUF2961"/>
</dbReference>
<dbReference type="AlphaFoldDB" id="A0A949JXB5"/>
<keyword evidence="2" id="KW-1185">Reference proteome</keyword>
<dbReference type="RefSeq" id="WP_238720853.1">
    <property type="nucleotide sequence ID" value="NZ_JAHQCW010000005.1"/>
</dbReference>